<keyword evidence="2" id="KW-1185">Reference proteome</keyword>
<comment type="caution">
    <text evidence="1">The sequence shown here is derived from an EMBL/GenBank/DDBJ whole genome shotgun (WGS) entry which is preliminary data.</text>
</comment>
<dbReference type="RefSeq" id="WP_151078611.1">
    <property type="nucleotide sequence ID" value="NZ_CP047647.1"/>
</dbReference>
<name>A0A7L5A134_9BACT</name>
<dbReference type="EMBL" id="VTWU01000003">
    <property type="protein sequence ID" value="KAA9333191.1"/>
    <property type="molecule type" value="Genomic_DNA"/>
</dbReference>
<dbReference type="AlphaFoldDB" id="A0A7L5A134"/>
<protein>
    <submittedName>
        <fullName evidence="1">Uncharacterized protein</fullName>
    </submittedName>
</protein>
<reference evidence="1 2" key="1">
    <citation type="submission" date="2019-09" db="EMBL/GenBank/DDBJ databases">
        <title>Genome sequence of Hymenobacter sp. M3.</title>
        <authorList>
            <person name="Srinivasan S."/>
        </authorList>
    </citation>
    <scope>NUCLEOTIDE SEQUENCE [LARGE SCALE GENOMIC DNA]</scope>
    <source>
        <strain evidence="1 2">M3</strain>
    </source>
</reference>
<gene>
    <name evidence="1" type="ORF">F0P96_09430</name>
</gene>
<evidence type="ECO:0000313" key="2">
    <source>
        <dbReference type="Proteomes" id="UP000326380"/>
    </source>
</evidence>
<accession>A0A7L5A134</accession>
<proteinExistence type="predicted"/>
<evidence type="ECO:0000313" key="1">
    <source>
        <dbReference type="EMBL" id="KAA9333191.1"/>
    </source>
</evidence>
<dbReference type="Proteomes" id="UP000326380">
    <property type="component" value="Unassembled WGS sequence"/>
</dbReference>
<organism evidence="1 2">
    <name type="scientific">Hymenobacter busanensis</name>
    <dbReference type="NCBI Taxonomy" id="2607656"/>
    <lineage>
        <taxon>Bacteria</taxon>
        <taxon>Pseudomonadati</taxon>
        <taxon>Bacteroidota</taxon>
        <taxon>Cytophagia</taxon>
        <taxon>Cytophagales</taxon>
        <taxon>Hymenobacteraceae</taxon>
        <taxon>Hymenobacter</taxon>
    </lineage>
</organism>
<sequence>MPDAAVVPAHVYFRNAVGWVSAEDDAYVRMAWTGMAMSSRELRALFEQALSLLKQQGLTKILSDHRLMPSIAPLDQQWLAQEWVPRAMSEADYACCAVVQSQNVFNRLGTAQVVMQLTTPLVVKYFDDLPAADAWLRRQ</sequence>